<evidence type="ECO:0000256" key="6">
    <source>
        <dbReference type="ARBA" id="ARBA00022723"/>
    </source>
</evidence>
<dbReference type="SUPFAM" id="SSF52141">
    <property type="entry name" value="Uracil-DNA glycosylase-like"/>
    <property type="match status" value="1"/>
</dbReference>
<dbReference type="SMART" id="SM00987">
    <property type="entry name" value="UreE_C"/>
    <property type="match status" value="1"/>
</dbReference>
<dbReference type="InterPro" id="IPR005122">
    <property type="entry name" value="Uracil-DNA_glycosylase-like"/>
</dbReference>
<feature type="transmembrane region" description="Helical" evidence="12">
    <location>
        <begin position="185"/>
        <end position="206"/>
    </location>
</feature>
<dbReference type="CDD" id="cd10030">
    <property type="entry name" value="UDG-F4_TTUDGA_SPO1dp_like"/>
    <property type="match status" value="1"/>
</dbReference>
<dbReference type="Pfam" id="PF03167">
    <property type="entry name" value="UDG"/>
    <property type="match status" value="1"/>
</dbReference>
<gene>
    <name evidence="14" type="ORF">RIEGSTA812A_PEG_621</name>
</gene>
<keyword evidence="12" id="KW-1133">Transmembrane helix</keyword>
<dbReference type="PANTHER" id="PTHR33693">
    <property type="entry name" value="TYPE-5 URACIL-DNA GLYCOSYLASE"/>
    <property type="match status" value="1"/>
</dbReference>
<evidence type="ECO:0000259" key="13">
    <source>
        <dbReference type="SMART" id="SM00986"/>
    </source>
</evidence>
<dbReference type="GO" id="GO:0046872">
    <property type="term" value="F:metal ion binding"/>
    <property type="evidence" value="ECO:0007669"/>
    <property type="project" value="UniProtKB-KW"/>
</dbReference>
<dbReference type="InterPro" id="IPR005273">
    <property type="entry name" value="Ura-DNA_glyco_family4"/>
</dbReference>
<dbReference type="GO" id="GO:0006281">
    <property type="term" value="P:DNA repair"/>
    <property type="evidence" value="ECO:0007669"/>
    <property type="project" value="UniProtKB-KW"/>
</dbReference>
<evidence type="ECO:0000256" key="2">
    <source>
        <dbReference type="ARBA" id="ARBA00006521"/>
    </source>
</evidence>
<dbReference type="NCBIfam" id="TIGR00758">
    <property type="entry name" value="UDG_fam4"/>
    <property type="match status" value="1"/>
</dbReference>
<keyword evidence="10" id="KW-0411">Iron-sulfur</keyword>
<evidence type="ECO:0000256" key="4">
    <source>
        <dbReference type="ARBA" id="ARBA00019403"/>
    </source>
</evidence>
<dbReference type="InterPro" id="IPR036895">
    <property type="entry name" value="Uracil-DNA_glycosylase-like_sf"/>
</dbReference>
<keyword evidence="11" id="KW-0234">DNA repair</keyword>
<comment type="similarity">
    <text evidence="2">Belongs to the uracil-DNA glycosylase (UDG) superfamily. Type 4 (UDGa) family.</text>
</comment>
<evidence type="ECO:0000256" key="3">
    <source>
        <dbReference type="ARBA" id="ARBA00012030"/>
    </source>
</evidence>
<dbReference type="SMART" id="SM00986">
    <property type="entry name" value="UDG"/>
    <property type="match status" value="1"/>
</dbReference>
<dbReference type="GO" id="GO:0051539">
    <property type="term" value="F:4 iron, 4 sulfur cluster binding"/>
    <property type="evidence" value="ECO:0007669"/>
    <property type="project" value="UniProtKB-KW"/>
</dbReference>
<dbReference type="EC" id="3.2.2.27" evidence="3"/>
<organism evidence="14">
    <name type="scientific">invertebrate metagenome</name>
    <dbReference type="NCBI Taxonomy" id="1711999"/>
    <lineage>
        <taxon>unclassified sequences</taxon>
        <taxon>metagenomes</taxon>
        <taxon>organismal metagenomes</taxon>
    </lineage>
</organism>
<evidence type="ECO:0000256" key="12">
    <source>
        <dbReference type="SAM" id="Phobius"/>
    </source>
</evidence>
<keyword evidence="12" id="KW-0472">Membrane</keyword>
<keyword evidence="7" id="KW-0227">DNA damage</keyword>
<keyword evidence="12" id="KW-0812">Transmembrane</keyword>
<keyword evidence="9" id="KW-0408">Iron</keyword>
<comment type="catalytic activity">
    <reaction evidence="1">
        <text>Hydrolyzes single-stranded DNA or mismatched double-stranded DNA and polynucleotides, releasing free uracil.</text>
        <dbReference type="EC" id="3.2.2.27"/>
    </reaction>
</comment>
<keyword evidence="5" id="KW-0004">4Fe-4S</keyword>
<keyword evidence="6" id="KW-0479">Metal-binding</keyword>
<dbReference type="PANTHER" id="PTHR33693:SF1">
    <property type="entry name" value="TYPE-4 URACIL-DNA GLYCOSYLASE"/>
    <property type="match status" value="1"/>
</dbReference>
<evidence type="ECO:0000256" key="7">
    <source>
        <dbReference type="ARBA" id="ARBA00022763"/>
    </source>
</evidence>
<sequence>MDSFLPPITLLCWYLESGVDEVVDEVPVDRYALSKLKTKITSLSLPKKDPSNTQKKSCSAGPFFSDESAAVLAAHCTTLEALRAAVTGFRGCSLRMSASHTVFSDGVPTAPVMVIGEAPGAEEDRQGLPFVGQSGQLLDRMLESIGLERRRNCYITNVVPWRPPGNRKPTSAEVSMLLPFLERHITLAAPQILLLVGGLSASVVLARNEGIMKLRGKWLEYSAGLAIPIPVIATFHPAYLLRSPTQKRFAWRDLLALQLRLQQLSQSAKTAQRR</sequence>
<evidence type="ECO:0000256" key="11">
    <source>
        <dbReference type="ARBA" id="ARBA00023204"/>
    </source>
</evidence>
<dbReference type="AlphaFoldDB" id="A0A484HAK2"/>
<keyword evidence="8" id="KW-0378">Hydrolase</keyword>
<name>A0A484HAK2_9ZZZZ</name>
<dbReference type="InterPro" id="IPR051536">
    <property type="entry name" value="UDG_Type-4/5"/>
</dbReference>
<reference evidence="14" key="1">
    <citation type="submission" date="2018-10" db="EMBL/GenBank/DDBJ databases">
        <authorList>
            <person name="Gruber-Vodicka H."/>
            <person name="Jaeckle O."/>
        </authorList>
    </citation>
    <scope>NUCLEOTIDE SEQUENCE</scope>
</reference>
<proteinExistence type="inferred from homology"/>
<dbReference type="GO" id="GO:0004844">
    <property type="term" value="F:uracil DNA N-glycosylase activity"/>
    <property type="evidence" value="ECO:0007669"/>
    <property type="project" value="UniProtKB-EC"/>
</dbReference>
<dbReference type="Gene3D" id="3.40.470.10">
    <property type="entry name" value="Uracil-DNA glycosylase-like domain"/>
    <property type="match status" value="1"/>
</dbReference>
<accession>A0A484HAK2</accession>
<evidence type="ECO:0000313" key="14">
    <source>
        <dbReference type="EMBL" id="VBB69148.1"/>
    </source>
</evidence>
<evidence type="ECO:0000256" key="8">
    <source>
        <dbReference type="ARBA" id="ARBA00022801"/>
    </source>
</evidence>
<protein>
    <recommendedName>
        <fullName evidence="4">Type-4 uracil-DNA glycosylase</fullName>
        <ecNumber evidence="3">3.2.2.27</ecNumber>
    </recommendedName>
</protein>
<dbReference type="EMBL" id="LR026963">
    <property type="protein sequence ID" value="VBB69148.1"/>
    <property type="molecule type" value="Genomic_DNA"/>
</dbReference>
<feature type="domain" description="Uracil-DNA glycosylase-like" evidence="13">
    <location>
        <begin position="103"/>
        <end position="255"/>
    </location>
</feature>
<evidence type="ECO:0000256" key="9">
    <source>
        <dbReference type="ARBA" id="ARBA00023004"/>
    </source>
</evidence>
<evidence type="ECO:0000256" key="5">
    <source>
        <dbReference type="ARBA" id="ARBA00022485"/>
    </source>
</evidence>
<evidence type="ECO:0000256" key="1">
    <source>
        <dbReference type="ARBA" id="ARBA00001400"/>
    </source>
</evidence>
<evidence type="ECO:0000256" key="10">
    <source>
        <dbReference type="ARBA" id="ARBA00023014"/>
    </source>
</evidence>
<feature type="transmembrane region" description="Helical" evidence="12">
    <location>
        <begin position="218"/>
        <end position="241"/>
    </location>
</feature>